<name>A0ABZ2KAT4_9BACT</name>
<proteinExistence type="predicted"/>
<dbReference type="EMBL" id="CP089982">
    <property type="protein sequence ID" value="WXA95788.1"/>
    <property type="molecule type" value="Genomic_DNA"/>
</dbReference>
<gene>
    <name evidence="2" type="ORF">LZC95_02905</name>
</gene>
<sequence>MKKPVAKKSVAKKRTPRRDATGHLDPQYARELRARSREGQEEPEGRAFFKEPRNREELSERSGEEAVRAMTSGEDENELFADSDASDDGGPFVETTGREEYANGIDESNPPDATREPFPRV</sequence>
<accession>A0ABZ2KAT4</accession>
<dbReference type="Proteomes" id="UP001379533">
    <property type="component" value="Chromosome"/>
</dbReference>
<feature type="compositionally biased region" description="Basic and acidic residues" evidence="1">
    <location>
        <begin position="17"/>
        <end position="67"/>
    </location>
</feature>
<evidence type="ECO:0000313" key="3">
    <source>
        <dbReference type="Proteomes" id="UP001379533"/>
    </source>
</evidence>
<feature type="region of interest" description="Disordered" evidence="1">
    <location>
        <begin position="1"/>
        <end position="121"/>
    </location>
</feature>
<organism evidence="2 3">
    <name type="scientific">Pendulispora brunnea</name>
    <dbReference type="NCBI Taxonomy" id="2905690"/>
    <lineage>
        <taxon>Bacteria</taxon>
        <taxon>Pseudomonadati</taxon>
        <taxon>Myxococcota</taxon>
        <taxon>Myxococcia</taxon>
        <taxon>Myxococcales</taxon>
        <taxon>Sorangiineae</taxon>
        <taxon>Pendulisporaceae</taxon>
        <taxon>Pendulispora</taxon>
    </lineage>
</organism>
<protein>
    <submittedName>
        <fullName evidence="2">Uncharacterized protein</fullName>
    </submittedName>
</protein>
<feature type="compositionally biased region" description="Acidic residues" evidence="1">
    <location>
        <begin position="73"/>
        <end position="87"/>
    </location>
</feature>
<evidence type="ECO:0000256" key="1">
    <source>
        <dbReference type="SAM" id="MobiDB-lite"/>
    </source>
</evidence>
<keyword evidence="3" id="KW-1185">Reference proteome</keyword>
<feature type="compositionally biased region" description="Basic residues" evidence="1">
    <location>
        <begin position="1"/>
        <end position="16"/>
    </location>
</feature>
<evidence type="ECO:0000313" key="2">
    <source>
        <dbReference type="EMBL" id="WXA95788.1"/>
    </source>
</evidence>
<reference evidence="2 3" key="1">
    <citation type="submission" date="2021-12" db="EMBL/GenBank/DDBJ databases">
        <title>Discovery of the Pendulisporaceae a myxobacterial family with distinct sporulation behavior and unique specialized metabolism.</title>
        <authorList>
            <person name="Garcia R."/>
            <person name="Popoff A."/>
            <person name="Bader C.D."/>
            <person name="Loehr J."/>
            <person name="Walesch S."/>
            <person name="Walt C."/>
            <person name="Boldt J."/>
            <person name="Bunk B."/>
            <person name="Haeckl F.J.F.P.J."/>
            <person name="Gunesch A.P."/>
            <person name="Birkelbach J."/>
            <person name="Nuebel U."/>
            <person name="Pietschmann T."/>
            <person name="Bach T."/>
            <person name="Mueller R."/>
        </authorList>
    </citation>
    <scope>NUCLEOTIDE SEQUENCE [LARGE SCALE GENOMIC DNA]</scope>
    <source>
        <strain evidence="2 3">MSr12523</strain>
    </source>
</reference>
<dbReference type="RefSeq" id="WP_394846398.1">
    <property type="nucleotide sequence ID" value="NZ_CP089982.1"/>
</dbReference>